<sequence length="134" mass="14946">MKIKTSDLTGKVLDWAVALSLGAEICSKGRFLELPSGHFVDKKSRYYSFKPSSDWSICVQLIDKYLDSLTRMCIDSPWIASCKAVTVNDFSIWKVQEGQTPQIAICRAVVSSKLGDEVDIPDELVERANDNGQK</sequence>
<evidence type="ECO:0008006" key="3">
    <source>
        <dbReference type="Google" id="ProtNLM"/>
    </source>
</evidence>
<dbReference type="RefSeq" id="WP_374051672.1">
    <property type="nucleotide sequence ID" value="NZ_AP028978.1"/>
</dbReference>
<proteinExistence type="predicted"/>
<gene>
    <name evidence="1" type="ORF">TCT1_30650</name>
</gene>
<protein>
    <recommendedName>
        <fullName evidence="3">DUF2591 domain-containing protein</fullName>
    </recommendedName>
</protein>
<organism evidence="1 2">
    <name type="scientific">Xenorhabdus taiwanensis</name>
    <dbReference type="NCBI Taxonomy" id="3085177"/>
    <lineage>
        <taxon>Bacteria</taxon>
        <taxon>Pseudomonadati</taxon>
        <taxon>Pseudomonadota</taxon>
        <taxon>Gammaproteobacteria</taxon>
        <taxon>Enterobacterales</taxon>
        <taxon>Morganellaceae</taxon>
        <taxon>Xenorhabdus</taxon>
    </lineage>
</organism>
<accession>A0ABN7C6Y1</accession>
<dbReference type="EMBL" id="AP028978">
    <property type="protein sequence ID" value="BET98144.1"/>
    <property type="molecule type" value="Genomic_DNA"/>
</dbReference>
<keyword evidence="2" id="KW-1185">Reference proteome</keyword>
<evidence type="ECO:0000313" key="1">
    <source>
        <dbReference type="EMBL" id="BET98144.1"/>
    </source>
</evidence>
<dbReference type="Proteomes" id="UP001529514">
    <property type="component" value="Chromosome"/>
</dbReference>
<dbReference type="Pfam" id="PF10765">
    <property type="entry name" value="Phage_P22_NinX"/>
    <property type="match status" value="1"/>
</dbReference>
<dbReference type="InterPro" id="IPR019701">
    <property type="entry name" value="Phage_P22_NinX"/>
</dbReference>
<reference evidence="1 2" key="1">
    <citation type="submission" date="2023-10" db="EMBL/GenBank/DDBJ databases">
        <title>Xenorhabdus taiwanensis sp. nov., a symbiotic bacterium associated with the entomopathogenic nematode Steinernema taiwanensis.</title>
        <authorList>
            <person name="Tseng C.T."/>
            <person name="Shu H.Y."/>
            <person name="Chen M.H."/>
            <person name="Fang Y.J."/>
            <person name="Wu T.L."/>
            <person name="Lin Y.C."/>
            <person name="Huang C.J."/>
        </authorList>
    </citation>
    <scope>NUCLEOTIDE SEQUENCE [LARGE SCALE GENOMIC DNA]</scope>
    <source>
        <strain evidence="1 2">TCT-1</strain>
    </source>
</reference>
<name>A0ABN7C6Y1_9GAMM</name>
<evidence type="ECO:0000313" key="2">
    <source>
        <dbReference type="Proteomes" id="UP001529514"/>
    </source>
</evidence>